<evidence type="ECO:0000313" key="3">
    <source>
        <dbReference type="Proteomes" id="UP000239047"/>
    </source>
</evidence>
<organism evidence="2 3">
    <name type="scientific">Jeotgalibacillus proteolyticus</name>
    <dbReference type="NCBI Taxonomy" id="2082395"/>
    <lineage>
        <taxon>Bacteria</taxon>
        <taxon>Bacillati</taxon>
        <taxon>Bacillota</taxon>
        <taxon>Bacilli</taxon>
        <taxon>Bacillales</taxon>
        <taxon>Caryophanaceae</taxon>
        <taxon>Jeotgalibacillus</taxon>
    </lineage>
</organism>
<dbReference type="AlphaFoldDB" id="A0A2S5GC01"/>
<dbReference type="CDD" id="cd04301">
    <property type="entry name" value="NAT_SF"/>
    <property type="match status" value="1"/>
</dbReference>
<keyword evidence="3" id="KW-1185">Reference proteome</keyword>
<dbReference type="Gene3D" id="3.40.630.30">
    <property type="match status" value="1"/>
</dbReference>
<keyword evidence="2" id="KW-0808">Transferase</keyword>
<reference evidence="2 3" key="1">
    <citation type="submission" date="2018-02" db="EMBL/GenBank/DDBJ databases">
        <title>Jeotgalibacillus proteolyticum sp. nov. a protease producing bacterium isolated from ocean sediments of Laizhou Bay.</title>
        <authorList>
            <person name="Li Y."/>
        </authorList>
    </citation>
    <scope>NUCLEOTIDE SEQUENCE [LARGE SCALE GENOMIC DNA]</scope>
    <source>
        <strain evidence="2 3">22-7</strain>
    </source>
</reference>
<dbReference type="Proteomes" id="UP000239047">
    <property type="component" value="Unassembled WGS sequence"/>
</dbReference>
<sequence>MVLKLDIKMKEIAEMVLAVQLPAYRVEAAIIGFYDIPPLKDTATTLQQCRETFYGYFLNEELCGVISLKLENEIIDIHRLIVHPNHFKKGIAQKLLTFIENEYKTKPLKVSTASKNLPAIRFYEKNGFQKCKELTLSEELSLTFFEKREQTV</sequence>
<accession>A0A2S5GC01</accession>
<dbReference type="SUPFAM" id="SSF55729">
    <property type="entry name" value="Acyl-CoA N-acyltransferases (Nat)"/>
    <property type="match status" value="1"/>
</dbReference>
<protein>
    <submittedName>
        <fullName evidence="2">GNAT family N-acetyltransferase</fullName>
    </submittedName>
</protein>
<dbReference type="EMBL" id="PREZ01000004">
    <property type="protein sequence ID" value="PPA70519.1"/>
    <property type="molecule type" value="Genomic_DNA"/>
</dbReference>
<dbReference type="InterPro" id="IPR000182">
    <property type="entry name" value="GNAT_dom"/>
</dbReference>
<comment type="caution">
    <text evidence="2">The sequence shown here is derived from an EMBL/GenBank/DDBJ whole genome shotgun (WGS) entry which is preliminary data.</text>
</comment>
<evidence type="ECO:0000313" key="2">
    <source>
        <dbReference type="EMBL" id="PPA70519.1"/>
    </source>
</evidence>
<name>A0A2S5GC01_9BACL</name>
<dbReference type="PROSITE" id="PS51186">
    <property type="entry name" value="GNAT"/>
    <property type="match status" value="1"/>
</dbReference>
<dbReference type="InterPro" id="IPR016181">
    <property type="entry name" value="Acyl_CoA_acyltransferase"/>
</dbReference>
<dbReference type="Pfam" id="PF00583">
    <property type="entry name" value="Acetyltransf_1"/>
    <property type="match status" value="1"/>
</dbReference>
<evidence type="ECO:0000259" key="1">
    <source>
        <dbReference type="PROSITE" id="PS51186"/>
    </source>
</evidence>
<feature type="domain" description="N-acetyltransferase" evidence="1">
    <location>
        <begin position="1"/>
        <end position="143"/>
    </location>
</feature>
<dbReference type="OrthoDB" id="46888at2"/>
<proteinExistence type="predicted"/>
<dbReference type="GO" id="GO:0016747">
    <property type="term" value="F:acyltransferase activity, transferring groups other than amino-acyl groups"/>
    <property type="evidence" value="ECO:0007669"/>
    <property type="project" value="InterPro"/>
</dbReference>
<gene>
    <name evidence="2" type="ORF">C4B60_12305</name>
</gene>